<dbReference type="InterPro" id="IPR001849">
    <property type="entry name" value="PH_domain"/>
</dbReference>
<dbReference type="GO" id="GO:0034727">
    <property type="term" value="P:piecemeal microautophagy of the nucleus"/>
    <property type="evidence" value="ECO:0007669"/>
    <property type="project" value="TreeGrafter"/>
</dbReference>
<protein>
    <submittedName>
        <fullName evidence="8">Oxysterol-binding protein 3</fullName>
    </submittedName>
</protein>
<evidence type="ECO:0000313" key="7">
    <source>
        <dbReference type="EMBL" id="AWU75744.1"/>
    </source>
</evidence>
<dbReference type="EMBL" id="CP028774">
    <property type="protein sequence ID" value="AWU75744.1"/>
    <property type="molecule type" value="Genomic_DNA"/>
</dbReference>
<dbReference type="GO" id="GO:0030011">
    <property type="term" value="P:maintenance of cell polarity"/>
    <property type="evidence" value="ECO:0007669"/>
    <property type="project" value="TreeGrafter"/>
</dbReference>
<dbReference type="GO" id="GO:0120009">
    <property type="term" value="P:intermembrane lipid transfer"/>
    <property type="evidence" value="ECO:0007669"/>
    <property type="project" value="UniProtKB-ARBA"/>
</dbReference>
<proteinExistence type="inferred from homology"/>
<feature type="region of interest" description="Disordered" evidence="5">
    <location>
        <begin position="993"/>
        <end position="1037"/>
    </location>
</feature>
<dbReference type="InterPro" id="IPR000648">
    <property type="entry name" value="Oxysterol-bd"/>
</dbReference>
<evidence type="ECO:0000256" key="4">
    <source>
        <dbReference type="ARBA" id="ARBA00023121"/>
    </source>
</evidence>
<dbReference type="InterPro" id="IPR036598">
    <property type="entry name" value="GOLD_dom_sf"/>
</dbReference>
<dbReference type="GO" id="GO:0035621">
    <property type="term" value="P:ER to Golgi ceramide transport"/>
    <property type="evidence" value="ECO:0007669"/>
    <property type="project" value="TreeGrafter"/>
</dbReference>
<dbReference type="Proteomes" id="UP000189274">
    <property type="component" value="Unassembled WGS sequence"/>
</dbReference>
<dbReference type="Pfam" id="PF15409">
    <property type="entry name" value="PH_8"/>
    <property type="match status" value="1"/>
</dbReference>
<name>A0A1V2LTN7_PICKU</name>
<evidence type="ECO:0000313" key="9">
    <source>
        <dbReference type="Proteomes" id="UP000189274"/>
    </source>
</evidence>
<dbReference type="PANTHER" id="PTHR10972">
    <property type="entry name" value="OXYSTEROL-BINDING PROTEIN-RELATED"/>
    <property type="match status" value="1"/>
</dbReference>
<dbReference type="SMART" id="SM00233">
    <property type="entry name" value="PH"/>
    <property type="match status" value="1"/>
</dbReference>
<evidence type="ECO:0000256" key="5">
    <source>
        <dbReference type="SAM" id="MobiDB-lite"/>
    </source>
</evidence>
<feature type="compositionally biased region" description="Polar residues" evidence="5">
    <location>
        <begin position="439"/>
        <end position="453"/>
    </location>
</feature>
<dbReference type="InterPro" id="IPR011993">
    <property type="entry name" value="PH-like_dom_sf"/>
</dbReference>
<keyword evidence="10" id="KW-1185">Reference proteome</keyword>
<dbReference type="FunFam" id="2.40.160.120:FF:000001">
    <property type="entry name" value="Oxysterol-binding protein"/>
    <property type="match status" value="1"/>
</dbReference>
<dbReference type="PANTHER" id="PTHR10972:SF203">
    <property type="entry name" value="OXYSTEROL-BINDING PROTEIN HOMOLOG 3"/>
    <property type="match status" value="1"/>
</dbReference>
<gene>
    <name evidence="8" type="ORF">BOH78_0479</name>
    <name evidence="7" type="ORF">C5L36_0B09830</name>
</gene>
<dbReference type="AlphaFoldDB" id="A0A1V2LTN7"/>
<dbReference type="EMBL" id="MQVM01000002">
    <property type="protein sequence ID" value="ONH77328.1"/>
    <property type="molecule type" value="Genomic_DNA"/>
</dbReference>
<feature type="region of interest" description="Disordered" evidence="5">
    <location>
        <begin position="364"/>
        <end position="403"/>
    </location>
</feature>
<evidence type="ECO:0000313" key="8">
    <source>
        <dbReference type="EMBL" id="ONH77328.1"/>
    </source>
</evidence>
<feature type="compositionally biased region" description="Low complexity" evidence="5">
    <location>
        <begin position="454"/>
        <end position="468"/>
    </location>
</feature>
<dbReference type="GO" id="GO:0005829">
    <property type="term" value="C:cytosol"/>
    <property type="evidence" value="ECO:0007669"/>
    <property type="project" value="TreeGrafter"/>
</dbReference>
<reference evidence="7 10" key="3">
    <citation type="submission" date="2018-06" db="EMBL/GenBank/DDBJ databases">
        <title>Population genomics shows no distinction between pathogenic Candida krusei and environmental Pichia kudriavzevii: One species, four names.</title>
        <authorList>
            <person name="Douglass A.P."/>
            <person name="Offei B."/>
            <person name="Braun-Galleani S."/>
            <person name="Coughlan A.Y."/>
            <person name="Martos A."/>
            <person name="Ortiz-Merino R.A."/>
            <person name="Byrne K.P."/>
            <person name="Wolfe K.H."/>
        </authorList>
    </citation>
    <scope>NUCLEOTIDE SEQUENCE [LARGE SCALE GENOMIC DNA]</scope>
    <source>
        <strain evidence="7 10">CBS573</strain>
    </source>
</reference>
<dbReference type="GO" id="GO:0005886">
    <property type="term" value="C:plasma membrane"/>
    <property type="evidence" value="ECO:0007669"/>
    <property type="project" value="TreeGrafter"/>
</dbReference>
<dbReference type="GO" id="GO:0097038">
    <property type="term" value="C:perinuclear endoplasmic reticulum"/>
    <property type="evidence" value="ECO:0007669"/>
    <property type="project" value="TreeGrafter"/>
</dbReference>
<dbReference type="Gene3D" id="2.40.160.120">
    <property type="match status" value="1"/>
</dbReference>
<dbReference type="Proteomes" id="UP000249293">
    <property type="component" value="Chromosome 2"/>
</dbReference>
<accession>A0A1V2LTN7</accession>
<keyword evidence="3" id="KW-0445">Lipid transport</keyword>
<feature type="region of interest" description="Disordered" evidence="5">
    <location>
        <begin position="106"/>
        <end position="134"/>
    </location>
</feature>
<sequence>MAETFEIRSKSFTIKWVDVPINSKVEWKIKPLKNSLTLGIYEYKNDTIEHSKLNGSSNSLKSSNETHKPGLSSESLSVLVENLDINEVHQIPHRFFTQLPKSSSSFQSTTSLPSGNNHNHQHHRKDEFSKDVDSLRTSINSSNGTLEERLDRFLIKKTWLGRCPGDIIKSGKINSHNGGLYAFVFDNTFSKTKAKTVLLKYEIKPLSTSVPPPRQRLMNSSISKAKFEGIEQNKGHQNYHNSTRILNVNGIQYLEGFLMKNKRKKNKRQFNRRFFSLNITYSILNYYLGDSSNRIRGNMLITQTVISADSSELMFYLDSGMEQWILKALNKNDFNTWINAFNFIKTQNKKLKDSKSSIDQRLAIGGTSENMSDDDSNSFENGNSSSFYDSKTPRCHRHSDRTNSQFQVIESQISELKECVSALLDVQKSHDQHFGGRVSTPSTPELSNSSKFPTTQQGSLSISTSSTSNKPDNKVSTLEAPQIPNNTPSRKPSFLQRLKKKSSQSYLQQNDNSLNISSPITTPDTQTFDLEQPRSLTLTKSGSSASSSGLVATDGKLKLDTIMEKILELESNYSDLLKQEIGRSSSRSLARSDTQARSLLSQEFYDAEEYVNETSNGVVMLDSSAENREFEKRQSIISSDLFQKDMEKLALDVIDSSTSSSSEDEEENEESTSLKLSRTDSHEEKEHDLCPLPYDGPFNPRNDVPPAACEPPSLISILRKGIGKDMAGISMPIETNEPLSFLQKYTECFEYSTLIDNALRAPMETGERILTISAFAVSYLSSYKDKVRSIRKPFNPLLGETFELIRPDMGIRVVTEKVIHKPFVMAAHVDSQNWYIDHSIRPQQKFYGKTAEIQVDGTLQLKLRNSDEAYEWSQPNTVLRNVVSLTGEKYTEPVDTMTVKSNKGYKCVITFISQNGRFTSSRSERLEMKVYSGNSSKPLSLTADGTWTEEIKLNTGKSIWKISPELPNHEKKYGFTRFSCSLNHFDEVHKSCAPTDSRRRPDQKMYEQGNVGEAEKLKQKLEEDQRTRRKDASGNDVVHQPAFFEKGINDLDWKLKKGHESYWNRRKSNNWDGLVKLW</sequence>
<feature type="compositionally biased region" description="Basic and acidic residues" evidence="5">
    <location>
        <begin position="124"/>
        <end position="134"/>
    </location>
</feature>
<feature type="region of interest" description="Disordered" evidence="5">
    <location>
        <begin position="432"/>
        <end position="527"/>
    </location>
</feature>
<reference evidence="8" key="2">
    <citation type="submission" date="2017-01" db="EMBL/GenBank/DDBJ databases">
        <authorList>
            <person name="Mah S.A."/>
            <person name="Swanson W.J."/>
            <person name="Moy G.W."/>
            <person name="Vacquier V.D."/>
        </authorList>
    </citation>
    <scope>NUCLEOTIDE SEQUENCE [LARGE SCALE GENOMIC DNA]</scope>
    <source>
        <strain evidence="8">129</strain>
    </source>
</reference>
<dbReference type="SUPFAM" id="SSF101576">
    <property type="entry name" value="Supernatant protein factor (SPF), C-terminal domain"/>
    <property type="match status" value="1"/>
</dbReference>
<feature type="compositionally biased region" description="Basic and acidic residues" evidence="5">
    <location>
        <begin position="677"/>
        <end position="688"/>
    </location>
</feature>
<dbReference type="PROSITE" id="PS50003">
    <property type="entry name" value="PH_DOMAIN"/>
    <property type="match status" value="1"/>
</dbReference>
<dbReference type="InterPro" id="IPR037239">
    <property type="entry name" value="OSBP_sf"/>
</dbReference>
<keyword evidence="2" id="KW-0813">Transport</keyword>
<dbReference type="GO" id="GO:0006887">
    <property type="term" value="P:exocytosis"/>
    <property type="evidence" value="ECO:0007669"/>
    <property type="project" value="TreeGrafter"/>
</dbReference>
<dbReference type="STRING" id="4909.A0A1V2LTN7"/>
<evidence type="ECO:0000313" key="10">
    <source>
        <dbReference type="Proteomes" id="UP000249293"/>
    </source>
</evidence>
<feature type="compositionally biased region" description="Polar residues" evidence="5">
    <location>
        <begin position="503"/>
        <end position="527"/>
    </location>
</feature>
<feature type="compositionally biased region" description="Basic and acidic residues" evidence="5">
    <location>
        <begin position="1013"/>
        <end position="1033"/>
    </location>
</feature>
<dbReference type="Pfam" id="PF01237">
    <property type="entry name" value="Oxysterol_BP"/>
    <property type="match status" value="1"/>
</dbReference>
<dbReference type="GO" id="GO:0032541">
    <property type="term" value="C:cortical endoplasmic reticulum"/>
    <property type="evidence" value="ECO:0007669"/>
    <property type="project" value="TreeGrafter"/>
</dbReference>
<feature type="region of interest" description="Disordered" evidence="5">
    <location>
        <begin position="655"/>
        <end position="688"/>
    </location>
</feature>
<feature type="compositionally biased region" description="Basic and acidic residues" evidence="5">
    <location>
        <begin position="993"/>
        <end position="1005"/>
    </location>
</feature>
<comment type="similarity">
    <text evidence="1">Belongs to the OSBP family.</text>
</comment>
<reference evidence="9" key="1">
    <citation type="journal article" date="2017" name="Genome Announc.">
        <title>Genome sequences of Cyberlindnera fabianii 65, Pichia kudriavzevii 129, and Saccharomyces cerevisiae 131 isolated from fermented masau fruits in Zimbabwe.</title>
        <authorList>
            <person name="van Rijswijck I.M.H."/>
            <person name="Derks M.F.L."/>
            <person name="Abee T."/>
            <person name="de Ridder D."/>
            <person name="Smid E.J."/>
        </authorList>
    </citation>
    <scope>NUCLEOTIDE SEQUENCE [LARGE SCALE GENOMIC DNA]</scope>
    <source>
        <strain evidence="9">129</strain>
    </source>
</reference>
<evidence type="ECO:0000259" key="6">
    <source>
        <dbReference type="PROSITE" id="PS50003"/>
    </source>
</evidence>
<evidence type="ECO:0000256" key="2">
    <source>
        <dbReference type="ARBA" id="ARBA00022448"/>
    </source>
</evidence>
<dbReference type="SUPFAM" id="SSF144000">
    <property type="entry name" value="Oxysterol-binding protein-like"/>
    <property type="match status" value="1"/>
</dbReference>
<dbReference type="Gene3D" id="2.30.29.30">
    <property type="entry name" value="Pleckstrin-homology domain (PH domain)/Phosphotyrosine-binding domain (PTB)"/>
    <property type="match status" value="1"/>
</dbReference>
<dbReference type="InterPro" id="IPR041680">
    <property type="entry name" value="PH_8"/>
</dbReference>
<organism evidence="8 9">
    <name type="scientific">Pichia kudriavzevii</name>
    <name type="common">Yeast</name>
    <name type="synonym">Issatchenkia orientalis</name>
    <dbReference type="NCBI Taxonomy" id="4909"/>
    <lineage>
        <taxon>Eukaryota</taxon>
        <taxon>Fungi</taxon>
        <taxon>Dikarya</taxon>
        <taxon>Ascomycota</taxon>
        <taxon>Saccharomycotina</taxon>
        <taxon>Pichiomycetes</taxon>
        <taxon>Pichiales</taxon>
        <taxon>Pichiaceae</taxon>
        <taxon>Pichia</taxon>
    </lineage>
</organism>
<dbReference type="SUPFAM" id="SSF50729">
    <property type="entry name" value="PH domain-like"/>
    <property type="match status" value="1"/>
</dbReference>
<dbReference type="VEuPathDB" id="FungiDB:C5L36_0B09830"/>
<evidence type="ECO:0000256" key="3">
    <source>
        <dbReference type="ARBA" id="ARBA00023055"/>
    </source>
</evidence>
<evidence type="ECO:0000256" key="1">
    <source>
        <dbReference type="ARBA" id="ARBA00008842"/>
    </source>
</evidence>
<feature type="domain" description="PH" evidence="6">
    <location>
        <begin position="251"/>
        <end position="346"/>
    </location>
</feature>
<dbReference type="OrthoDB" id="1854502at2759"/>
<dbReference type="GO" id="GO:0006897">
    <property type="term" value="P:endocytosis"/>
    <property type="evidence" value="ECO:0007669"/>
    <property type="project" value="TreeGrafter"/>
</dbReference>
<keyword evidence="4" id="KW-0446">Lipid-binding</keyword>
<dbReference type="GO" id="GO:0032934">
    <property type="term" value="F:sterol binding"/>
    <property type="evidence" value="ECO:0007669"/>
    <property type="project" value="TreeGrafter"/>
</dbReference>